<dbReference type="Proteomes" id="UP000618733">
    <property type="component" value="Unassembled WGS sequence"/>
</dbReference>
<protein>
    <submittedName>
        <fullName evidence="2">SdpI family protein</fullName>
    </submittedName>
</protein>
<evidence type="ECO:0000313" key="2">
    <source>
        <dbReference type="EMBL" id="MBK0420565.1"/>
    </source>
</evidence>
<dbReference type="AlphaFoldDB" id="A0A934QB00"/>
<sequence length="134" mass="13243">MPASVVVGMIAAIVMLAAGIALVWLAASSKRGKIARNHLVGIRTGITLASDAGWAAGHKAASRQMSVAGWGVIIGAILAAAGGALALLGVSEDATNSIIAALILASSAWAVAWLLVSARTANRAARAAGPTPPE</sequence>
<reference evidence="2" key="1">
    <citation type="submission" date="2020-12" db="EMBL/GenBank/DDBJ databases">
        <title>Leucobacter sp. CAS2, isolated from Chromium sludge.</title>
        <authorList>
            <person name="Xu Z."/>
        </authorList>
    </citation>
    <scope>NUCLEOTIDE SEQUENCE</scope>
    <source>
        <strain evidence="2">CSA2</strain>
    </source>
</reference>
<keyword evidence="1" id="KW-0812">Transmembrane</keyword>
<keyword evidence="3" id="KW-1185">Reference proteome</keyword>
<accession>A0A934QB00</accession>
<proteinExistence type="predicted"/>
<evidence type="ECO:0000313" key="3">
    <source>
        <dbReference type="Proteomes" id="UP000618733"/>
    </source>
</evidence>
<name>A0A934QB00_9MICO</name>
<comment type="caution">
    <text evidence="2">The sequence shown here is derived from an EMBL/GenBank/DDBJ whole genome shotgun (WGS) entry which is preliminary data.</text>
</comment>
<dbReference type="RefSeq" id="WP_200130780.1">
    <property type="nucleotide sequence ID" value="NZ_JAEHOI010000001.1"/>
</dbReference>
<feature type="transmembrane region" description="Helical" evidence="1">
    <location>
        <begin position="6"/>
        <end position="27"/>
    </location>
</feature>
<dbReference type="InterPro" id="IPR025962">
    <property type="entry name" value="SdpI/YhfL"/>
</dbReference>
<feature type="transmembrane region" description="Helical" evidence="1">
    <location>
        <begin position="67"/>
        <end position="91"/>
    </location>
</feature>
<organism evidence="2 3">
    <name type="scientific">Leucobacter edaphi</name>
    <dbReference type="NCBI Taxonomy" id="2796472"/>
    <lineage>
        <taxon>Bacteria</taxon>
        <taxon>Bacillati</taxon>
        <taxon>Actinomycetota</taxon>
        <taxon>Actinomycetes</taxon>
        <taxon>Micrococcales</taxon>
        <taxon>Microbacteriaceae</taxon>
        <taxon>Leucobacter</taxon>
    </lineage>
</organism>
<evidence type="ECO:0000256" key="1">
    <source>
        <dbReference type="SAM" id="Phobius"/>
    </source>
</evidence>
<gene>
    <name evidence="2" type="ORF">JD292_00505</name>
</gene>
<keyword evidence="1" id="KW-0472">Membrane</keyword>
<dbReference type="Pfam" id="PF13630">
    <property type="entry name" value="SdpI"/>
    <property type="match status" value="1"/>
</dbReference>
<feature type="transmembrane region" description="Helical" evidence="1">
    <location>
        <begin position="97"/>
        <end position="116"/>
    </location>
</feature>
<dbReference type="EMBL" id="JAEHOI010000001">
    <property type="protein sequence ID" value="MBK0420565.1"/>
    <property type="molecule type" value="Genomic_DNA"/>
</dbReference>
<keyword evidence="1" id="KW-1133">Transmembrane helix</keyword>